<dbReference type="PANTHER" id="PTHR21666">
    <property type="entry name" value="PEPTIDASE-RELATED"/>
    <property type="match status" value="1"/>
</dbReference>
<dbReference type="Proteomes" id="UP001600165">
    <property type="component" value="Unassembled WGS sequence"/>
</dbReference>
<dbReference type="EMBL" id="JBHZOL010000055">
    <property type="protein sequence ID" value="MFE4106205.1"/>
    <property type="molecule type" value="Genomic_DNA"/>
</dbReference>
<dbReference type="Pfam" id="PF01551">
    <property type="entry name" value="Peptidase_M23"/>
    <property type="match status" value="1"/>
</dbReference>
<dbReference type="InterPro" id="IPR050570">
    <property type="entry name" value="Cell_wall_metabolism_enzyme"/>
</dbReference>
<protein>
    <submittedName>
        <fullName evidence="2">M23 family metallopeptidase</fullName>
        <ecNumber evidence="2">3.4.24.-</ecNumber>
    </submittedName>
</protein>
<dbReference type="InterPro" id="IPR016047">
    <property type="entry name" value="M23ase_b-sheet_dom"/>
</dbReference>
<dbReference type="PANTHER" id="PTHR21666:SF290">
    <property type="entry name" value="PEPTIDASE M23 DOMAIN PROTEIN"/>
    <property type="match status" value="1"/>
</dbReference>
<dbReference type="SUPFAM" id="SSF51261">
    <property type="entry name" value="Duplicated hybrid motif"/>
    <property type="match status" value="1"/>
</dbReference>
<feature type="domain" description="M23ase beta-sheet core" evidence="1">
    <location>
        <begin position="202"/>
        <end position="300"/>
    </location>
</feature>
<dbReference type="Gene3D" id="2.70.70.10">
    <property type="entry name" value="Glucose Permease (Domain IIA)"/>
    <property type="match status" value="1"/>
</dbReference>
<name>A0ABW6IDE8_9CYAN</name>
<accession>A0ABW6IDE8</accession>
<organism evidence="2 3">
    <name type="scientific">Almyronema epifaneia S1</name>
    <dbReference type="NCBI Taxonomy" id="2991925"/>
    <lineage>
        <taxon>Bacteria</taxon>
        <taxon>Bacillati</taxon>
        <taxon>Cyanobacteriota</taxon>
        <taxon>Cyanophyceae</taxon>
        <taxon>Nodosilineales</taxon>
        <taxon>Nodosilineaceae</taxon>
        <taxon>Almyronema</taxon>
        <taxon>Almyronema epifaneia</taxon>
    </lineage>
</organism>
<keyword evidence="2" id="KW-0378">Hydrolase</keyword>
<gene>
    <name evidence="2" type="ORF">ACFVKH_07955</name>
</gene>
<reference evidence="2 3" key="1">
    <citation type="submission" date="2024-10" db="EMBL/GenBank/DDBJ databases">
        <authorList>
            <person name="Ratan Roy A."/>
            <person name="Morales Sandoval P.H."/>
            <person name="De Los Santos Villalobos S."/>
            <person name="Chakraborty S."/>
            <person name="Mukherjee J."/>
        </authorList>
    </citation>
    <scope>NUCLEOTIDE SEQUENCE [LARGE SCALE GENOMIC DNA]</scope>
    <source>
        <strain evidence="2 3">S1</strain>
    </source>
</reference>
<evidence type="ECO:0000313" key="3">
    <source>
        <dbReference type="Proteomes" id="UP001600165"/>
    </source>
</evidence>
<evidence type="ECO:0000313" key="2">
    <source>
        <dbReference type="EMBL" id="MFE4106205.1"/>
    </source>
</evidence>
<evidence type="ECO:0000259" key="1">
    <source>
        <dbReference type="Pfam" id="PF01551"/>
    </source>
</evidence>
<dbReference type="CDD" id="cd12797">
    <property type="entry name" value="M23_peptidase"/>
    <property type="match status" value="1"/>
</dbReference>
<comment type="caution">
    <text evidence="2">The sequence shown here is derived from an EMBL/GenBank/DDBJ whole genome shotgun (WGS) entry which is preliminary data.</text>
</comment>
<dbReference type="EC" id="3.4.24.-" evidence="2"/>
<keyword evidence="3" id="KW-1185">Reference proteome</keyword>
<dbReference type="RefSeq" id="WP_377963732.1">
    <property type="nucleotide sequence ID" value="NZ_JBHZOL010000055.1"/>
</dbReference>
<dbReference type="GO" id="GO:0016787">
    <property type="term" value="F:hydrolase activity"/>
    <property type="evidence" value="ECO:0007669"/>
    <property type="project" value="UniProtKB-KW"/>
</dbReference>
<proteinExistence type="predicted"/>
<dbReference type="InterPro" id="IPR011055">
    <property type="entry name" value="Dup_hybrid_motif"/>
</dbReference>
<sequence length="309" mass="34142">MKRASNASFITQPRRWLTLYWRYGLWLLFASSLALLIVLGHQAAQAYQVAINPGDPELGTTFSVVVQAENAAATEPPVITLDDERRFSSFAIGANRYRALIPTSPLDRPGEHIVRVIGQEPTRNLTVWLRNRSFPTQRIRLSADRAGIEGTDYEFDRVDTFKQISSPEKYWNGPLLRPSTGRVSTPYGVRRYYNGVFAEDYYHRGVDYAAPTGTPVVAPAAGQVRLVGRVSEGFELHGNTIGIDHGQGVLSIFIHLSRIDVQEGDFVQAGQPVGAIGATGVATGPHLHWGLYVNGIAVDPEQWRSQSID</sequence>